<evidence type="ECO:0000313" key="13">
    <source>
        <dbReference type="EMBL" id="KAA8542571.1"/>
    </source>
</evidence>
<dbReference type="Pfam" id="PF03110">
    <property type="entry name" value="SBP"/>
    <property type="match status" value="1"/>
</dbReference>
<feature type="compositionally biased region" description="Low complexity" evidence="11">
    <location>
        <begin position="409"/>
        <end position="422"/>
    </location>
</feature>
<evidence type="ECO:0000256" key="1">
    <source>
        <dbReference type="ARBA" id="ARBA00004123"/>
    </source>
</evidence>
<dbReference type="OrthoDB" id="514967at2759"/>
<evidence type="ECO:0000256" key="9">
    <source>
        <dbReference type="ARBA" id="ARBA00056472"/>
    </source>
</evidence>
<gene>
    <name evidence="13" type="ORF">F0562_023723</name>
</gene>
<keyword evidence="4" id="KW-0862">Zinc</keyword>
<keyword evidence="2" id="KW-0479">Metal-binding</keyword>
<feature type="region of interest" description="Disordered" evidence="11">
    <location>
        <begin position="239"/>
        <end position="261"/>
    </location>
</feature>
<evidence type="ECO:0000256" key="11">
    <source>
        <dbReference type="SAM" id="MobiDB-lite"/>
    </source>
</evidence>
<keyword evidence="8" id="KW-0539">Nucleus</keyword>
<dbReference type="FunFam" id="4.10.1100.10:FF:000001">
    <property type="entry name" value="Squamosa promoter-binding-like protein 14"/>
    <property type="match status" value="1"/>
</dbReference>
<keyword evidence="5" id="KW-0805">Transcription regulation</keyword>
<dbReference type="InterPro" id="IPR004333">
    <property type="entry name" value="SBP_dom"/>
</dbReference>
<keyword evidence="14" id="KW-1185">Reference proteome</keyword>
<dbReference type="PANTHER" id="PTHR31251">
    <property type="entry name" value="SQUAMOSA PROMOTER-BINDING-LIKE PROTEIN 4"/>
    <property type="match status" value="1"/>
</dbReference>
<keyword evidence="6" id="KW-0238">DNA-binding</keyword>
<protein>
    <recommendedName>
        <fullName evidence="12">SBP-type domain-containing protein</fullName>
    </recommendedName>
</protein>
<comment type="function">
    <text evidence="9">Probable transcriptional factor. Binds to the promoter of the SQUAMOSA gene.</text>
</comment>
<dbReference type="PROSITE" id="PS51141">
    <property type="entry name" value="ZF_SBP"/>
    <property type="match status" value="1"/>
</dbReference>
<evidence type="ECO:0000256" key="5">
    <source>
        <dbReference type="ARBA" id="ARBA00023015"/>
    </source>
</evidence>
<sequence length="469" mass="51237">MESWSFVSEGKGFVSDEAFSASDANTRGKIGLMGWELKTPCSYGSNMVQETIGNQGFVELGFPEMTRKSLPIDSIGDVLSCKSGGGRITDPITATSHALSGEDESSSKLSSSVVEYNIRDSSLIDLKLGRFTDHRDAQDLNSAKADPNLSSAESSMPAKRVRASGSSSQTPLCQVHGCKKDLSSSKDYHKRHKVCEIHSKTTMVIVNGIEQRFCQQCSRFHLLSEFDDGKRSCRKRLAGHNERRRKPHVGLHSARPGRSFRPYNGSGFQGTALTTSSFICQDTLQSSLMHLQKYETNDWCGCIKLEDGTDYSPQSAIPTRNGQWQPKSIFHYGFEKQFPPFQENGVNAAKGSNFNENSKQYPHDLTGSNSVARCFFQNTSIGSEDFTLFDSASTIQGLSETSDSGRALSLLSSQSQNSSSHSTGIPMAHPLILPGSHAHYSVSQVSEKLLGVSSQASTMYCQISSIRPG</sequence>
<dbReference type="AlphaFoldDB" id="A0A5J5BN55"/>
<keyword evidence="3 10" id="KW-0863">Zinc-finger</keyword>
<dbReference type="GO" id="GO:0005634">
    <property type="term" value="C:nucleus"/>
    <property type="evidence" value="ECO:0007669"/>
    <property type="project" value="UniProtKB-SubCell"/>
</dbReference>
<evidence type="ECO:0000259" key="12">
    <source>
        <dbReference type="PROSITE" id="PS51141"/>
    </source>
</evidence>
<dbReference type="GO" id="GO:0003677">
    <property type="term" value="F:DNA binding"/>
    <property type="evidence" value="ECO:0007669"/>
    <property type="project" value="UniProtKB-KW"/>
</dbReference>
<reference evidence="13 14" key="1">
    <citation type="submission" date="2019-09" db="EMBL/GenBank/DDBJ databases">
        <title>A chromosome-level genome assembly of the Chinese tupelo Nyssa sinensis.</title>
        <authorList>
            <person name="Yang X."/>
            <person name="Kang M."/>
            <person name="Yang Y."/>
            <person name="Xiong H."/>
            <person name="Wang M."/>
            <person name="Zhang Z."/>
            <person name="Wang Z."/>
            <person name="Wu H."/>
            <person name="Ma T."/>
            <person name="Liu J."/>
            <person name="Xi Z."/>
        </authorList>
    </citation>
    <scope>NUCLEOTIDE SEQUENCE [LARGE SCALE GENOMIC DNA]</scope>
    <source>
        <strain evidence="13">J267</strain>
        <tissue evidence="13">Leaf</tissue>
    </source>
</reference>
<organism evidence="13 14">
    <name type="scientific">Nyssa sinensis</name>
    <dbReference type="NCBI Taxonomy" id="561372"/>
    <lineage>
        <taxon>Eukaryota</taxon>
        <taxon>Viridiplantae</taxon>
        <taxon>Streptophyta</taxon>
        <taxon>Embryophyta</taxon>
        <taxon>Tracheophyta</taxon>
        <taxon>Spermatophyta</taxon>
        <taxon>Magnoliopsida</taxon>
        <taxon>eudicotyledons</taxon>
        <taxon>Gunneridae</taxon>
        <taxon>Pentapetalae</taxon>
        <taxon>asterids</taxon>
        <taxon>Cornales</taxon>
        <taxon>Nyssaceae</taxon>
        <taxon>Nyssa</taxon>
    </lineage>
</organism>
<dbReference type="InterPro" id="IPR044817">
    <property type="entry name" value="SBP-like"/>
</dbReference>
<feature type="compositionally biased region" description="Basic residues" evidence="11">
    <location>
        <begin position="239"/>
        <end position="249"/>
    </location>
</feature>
<evidence type="ECO:0000256" key="7">
    <source>
        <dbReference type="ARBA" id="ARBA00023163"/>
    </source>
</evidence>
<dbReference type="SUPFAM" id="SSF103612">
    <property type="entry name" value="SBT domain"/>
    <property type="match status" value="1"/>
</dbReference>
<evidence type="ECO:0000256" key="8">
    <source>
        <dbReference type="ARBA" id="ARBA00023242"/>
    </source>
</evidence>
<dbReference type="Proteomes" id="UP000325577">
    <property type="component" value="Linkage Group LG12"/>
</dbReference>
<evidence type="ECO:0000256" key="10">
    <source>
        <dbReference type="PROSITE-ProRule" id="PRU00470"/>
    </source>
</evidence>
<feature type="domain" description="SBP-type" evidence="12">
    <location>
        <begin position="170"/>
        <end position="247"/>
    </location>
</feature>
<dbReference type="GO" id="GO:0008270">
    <property type="term" value="F:zinc ion binding"/>
    <property type="evidence" value="ECO:0007669"/>
    <property type="project" value="UniProtKB-KW"/>
</dbReference>
<proteinExistence type="predicted"/>
<evidence type="ECO:0000256" key="4">
    <source>
        <dbReference type="ARBA" id="ARBA00022833"/>
    </source>
</evidence>
<evidence type="ECO:0000256" key="3">
    <source>
        <dbReference type="ARBA" id="ARBA00022771"/>
    </source>
</evidence>
<keyword evidence="7" id="KW-0804">Transcription</keyword>
<feature type="region of interest" description="Disordered" evidence="11">
    <location>
        <begin position="409"/>
        <end position="428"/>
    </location>
</feature>
<name>A0A5J5BN55_9ASTE</name>
<dbReference type="InterPro" id="IPR036893">
    <property type="entry name" value="SBP_sf"/>
</dbReference>
<evidence type="ECO:0000256" key="2">
    <source>
        <dbReference type="ARBA" id="ARBA00022723"/>
    </source>
</evidence>
<feature type="region of interest" description="Disordered" evidence="11">
    <location>
        <begin position="138"/>
        <end position="168"/>
    </location>
</feature>
<dbReference type="EMBL" id="CM018035">
    <property type="protein sequence ID" value="KAA8542571.1"/>
    <property type="molecule type" value="Genomic_DNA"/>
</dbReference>
<dbReference type="PANTHER" id="PTHR31251:SF160">
    <property type="entry name" value="SBP-TYPE DOMAIN-CONTAINING PROTEIN"/>
    <property type="match status" value="1"/>
</dbReference>
<accession>A0A5J5BN55</accession>
<dbReference type="Gene3D" id="4.10.1100.10">
    <property type="entry name" value="Transcription factor, SBP-box domain"/>
    <property type="match status" value="1"/>
</dbReference>
<comment type="subcellular location">
    <subcellularLocation>
        <location evidence="1">Nucleus</location>
    </subcellularLocation>
</comment>
<evidence type="ECO:0000313" key="14">
    <source>
        <dbReference type="Proteomes" id="UP000325577"/>
    </source>
</evidence>
<evidence type="ECO:0000256" key="6">
    <source>
        <dbReference type="ARBA" id="ARBA00023125"/>
    </source>
</evidence>